<dbReference type="GO" id="GO:0032259">
    <property type="term" value="P:methylation"/>
    <property type="evidence" value="ECO:0007669"/>
    <property type="project" value="UniProtKB-KW"/>
</dbReference>
<dbReference type="SUPFAM" id="SSF53335">
    <property type="entry name" value="S-adenosyl-L-methionine-dependent methyltransferases"/>
    <property type="match status" value="1"/>
</dbReference>
<gene>
    <name evidence="1" type="ORF">AXXA_09563</name>
</gene>
<comment type="caution">
    <text evidence="1">The sequence shown here is derived from an EMBL/GenBank/DDBJ whole genome shotgun (WGS) entry which is preliminary data.</text>
</comment>
<protein>
    <submittedName>
        <fullName evidence="1">Methyltransferase</fullName>
    </submittedName>
</protein>
<proteinExistence type="predicted"/>
<dbReference type="Pfam" id="PF13489">
    <property type="entry name" value="Methyltransf_23"/>
    <property type="match status" value="1"/>
</dbReference>
<keyword evidence="1" id="KW-0808">Transferase</keyword>
<dbReference type="eggNOG" id="COG2227">
    <property type="taxonomic scope" value="Bacteria"/>
</dbReference>
<dbReference type="HOGENOM" id="CLU_959162_0_0_4"/>
<dbReference type="Proteomes" id="UP000004853">
    <property type="component" value="Unassembled WGS sequence"/>
</dbReference>
<dbReference type="Gene3D" id="3.40.50.150">
    <property type="entry name" value="Vaccinia Virus protein VP39"/>
    <property type="match status" value="1"/>
</dbReference>
<keyword evidence="1" id="KW-0489">Methyltransferase</keyword>
<reference evidence="1 2" key="1">
    <citation type="submission" date="2011-06" db="EMBL/GenBank/DDBJ databases">
        <authorList>
            <person name="Bador J."/>
            <person name="Amoureux L."/>
            <person name="Neuwirth C."/>
        </authorList>
    </citation>
    <scope>NUCLEOTIDE SEQUENCE [LARGE SCALE GENOMIC DNA]</scope>
    <source>
        <strain evidence="1 2">AXX-A</strain>
    </source>
</reference>
<organism evidence="1 2">
    <name type="scientific">Achromobacter insuavis AXX-A</name>
    <dbReference type="NCBI Taxonomy" id="1003200"/>
    <lineage>
        <taxon>Bacteria</taxon>
        <taxon>Pseudomonadati</taxon>
        <taxon>Pseudomonadota</taxon>
        <taxon>Betaproteobacteria</taxon>
        <taxon>Burkholderiales</taxon>
        <taxon>Alcaligenaceae</taxon>
        <taxon>Achromobacter</taxon>
    </lineage>
</organism>
<name>F7SZ09_9BURK</name>
<dbReference type="PANTHER" id="PTHR43861">
    <property type="entry name" value="TRANS-ACONITATE 2-METHYLTRANSFERASE-RELATED"/>
    <property type="match status" value="1"/>
</dbReference>
<evidence type="ECO:0000313" key="1">
    <source>
        <dbReference type="EMBL" id="EGP46679.1"/>
    </source>
</evidence>
<evidence type="ECO:0000313" key="2">
    <source>
        <dbReference type="Proteomes" id="UP000004853"/>
    </source>
</evidence>
<accession>F7SZ09</accession>
<dbReference type="EMBL" id="AFRQ01000037">
    <property type="protein sequence ID" value="EGP46679.1"/>
    <property type="molecule type" value="Genomic_DNA"/>
</dbReference>
<dbReference type="InterPro" id="IPR029063">
    <property type="entry name" value="SAM-dependent_MTases_sf"/>
</dbReference>
<sequence>MLRREKHQTESPILAPGIILQNLYVEERLKNHAPGRFIEIGIGRGHLSRMLLEMGWTGTGFDLGEQALEDAAQINKKYVDNGALELRQGNWLEYQDDEPADLVVSCMVLEHLEEAAETEYLHKARACMKPGGLGILLVPGSPAHWGAEDDVAGHLRRYTPELLRTRLESAGFTVNSIAGLTYPLSNLLLPLSDFLVRRSAAKFLDLSQVERTKLSGRRQIWGKTEFPLWTRMVLNKYALYPFHLLQKINRNKKNSLTLYAEFTK</sequence>
<dbReference type="GO" id="GO:0008168">
    <property type="term" value="F:methyltransferase activity"/>
    <property type="evidence" value="ECO:0007669"/>
    <property type="project" value="UniProtKB-KW"/>
</dbReference>
<dbReference type="AlphaFoldDB" id="F7SZ09"/>